<dbReference type="AlphaFoldDB" id="A0A3B1B9T3"/>
<accession>A0A3B1B9T3</accession>
<protein>
    <recommendedName>
        <fullName evidence="1">Hda lid domain-containing protein</fullName>
    </recommendedName>
</protein>
<evidence type="ECO:0000313" key="2">
    <source>
        <dbReference type="EMBL" id="VAX03065.1"/>
    </source>
</evidence>
<dbReference type="EMBL" id="UOFU01000308">
    <property type="protein sequence ID" value="VAX03065.1"/>
    <property type="molecule type" value="Genomic_DNA"/>
</dbReference>
<proteinExistence type="predicted"/>
<evidence type="ECO:0000259" key="1">
    <source>
        <dbReference type="Pfam" id="PF22688"/>
    </source>
</evidence>
<reference evidence="2" key="1">
    <citation type="submission" date="2018-06" db="EMBL/GenBank/DDBJ databases">
        <authorList>
            <person name="Zhirakovskaya E."/>
        </authorList>
    </citation>
    <scope>NUCLEOTIDE SEQUENCE</scope>
</reference>
<feature type="non-terminal residue" evidence="2">
    <location>
        <position position="1"/>
    </location>
</feature>
<dbReference type="Gene3D" id="1.10.8.60">
    <property type="match status" value="1"/>
</dbReference>
<gene>
    <name evidence="2" type="ORF">MNBD_GAMMA20-1690</name>
</gene>
<dbReference type="Pfam" id="PF22688">
    <property type="entry name" value="Hda_lid"/>
    <property type="match status" value="1"/>
</dbReference>
<sequence>RLDQASLAQQRHLTIPFVRNLI</sequence>
<organism evidence="2">
    <name type="scientific">hydrothermal vent metagenome</name>
    <dbReference type="NCBI Taxonomy" id="652676"/>
    <lineage>
        <taxon>unclassified sequences</taxon>
        <taxon>metagenomes</taxon>
        <taxon>ecological metagenomes</taxon>
    </lineage>
</organism>
<name>A0A3B1B9T3_9ZZZZ</name>
<feature type="domain" description="Hda lid" evidence="1">
    <location>
        <begin position="1"/>
        <end position="21"/>
    </location>
</feature>
<dbReference type="InterPro" id="IPR055199">
    <property type="entry name" value="Hda_lid"/>
</dbReference>